<proteinExistence type="predicted"/>
<reference evidence="1" key="2">
    <citation type="submission" date="2016-06" db="EMBL/GenBank/DDBJ databases">
        <title>The genome of a short-lived fish provides insights into sex chromosome evolution and the genetic control of aging.</title>
        <authorList>
            <person name="Reichwald K."/>
            <person name="Felder M."/>
            <person name="Petzold A."/>
            <person name="Koch P."/>
            <person name="Groth M."/>
            <person name="Platzer M."/>
        </authorList>
    </citation>
    <scope>NUCLEOTIDE SEQUENCE</scope>
    <source>
        <tissue evidence="1">Brain</tissue>
    </source>
</reference>
<organism evidence="1">
    <name type="scientific">Iconisemion striatum</name>
    <dbReference type="NCBI Taxonomy" id="60296"/>
    <lineage>
        <taxon>Eukaryota</taxon>
        <taxon>Metazoa</taxon>
        <taxon>Chordata</taxon>
        <taxon>Craniata</taxon>
        <taxon>Vertebrata</taxon>
        <taxon>Euteleostomi</taxon>
        <taxon>Actinopterygii</taxon>
        <taxon>Neopterygii</taxon>
        <taxon>Teleostei</taxon>
        <taxon>Neoteleostei</taxon>
        <taxon>Acanthomorphata</taxon>
        <taxon>Ovalentaria</taxon>
        <taxon>Atherinomorphae</taxon>
        <taxon>Cyprinodontiformes</taxon>
        <taxon>Nothobranchiidae</taxon>
        <taxon>Iconisemion</taxon>
    </lineage>
</organism>
<sequence>VGALDDRTHIHHCQVSYATICQWIGMPGIKYQPQVSSELSQRLESSLKGHSKYR</sequence>
<dbReference type="EMBL" id="HADW01014703">
    <property type="protein sequence ID" value="SBP16103.1"/>
    <property type="molecule type" value="Transcribed_RNA"/>
</dbReference>
<reference evidence="1" key="1">
    <citation type="submission" date="2016-05" db="EMBL/GenBank/DDBJ databases">
        <authorList>
            <person name="Lavstsen T."/>
            <person name="Jespersen J.S."/>
        </authorList>
    </citation>
    <scope>NUCLEOTIDE SEQUENCE</scope>
    <source>
        <tissue evidence="1">Brain</tissue>
    </source>
</reference>
<feature type="non-terminal residue" evidence="1">
    <location>
        <position position="54"/>
    </location>
</feature>
<feature type="non-terminal residue" evidence="1">
    <location>
        <position position="1"/>
    </location>
</feature>
<gene>
    <name evidence="1" type="primary">Nfu_g_1_024182</name>
</gene>
<accession>A0A1A7XDN5</accession>
<dbReference type="AlphaFoldDB" id="A0A1A7XDN5"/>
<evidence type="ECO:0000313" key="1">
    <source>
        <dbReference type="EMBL" id="SBP16103.1"/>
    </source>
</evidence>
<protein>
    <submittedName>
        <fullName evidence="1">Uncharacterized protein</fullName>
    </submittedName>
</protein>
<name>A0A1A7XDN5_9TELE</name>